<dbReference type="AlphaFoldDB" id="A0ABD5QU64"/>
<comment type="caution">
    <text evidence="1">The sequence shown here is derived from an EMBL/GenBank/DDBJ whole genome shotgun (WGS) entry which is preliminary data.</text>
</comment>
<evidence type="ECO:0000313" key="2">
    <source>
        <dbReference type="Proteomes" id="UP001596145"/>
    </source>
</evidence>
<gene>
    <name evidence="1" type="ORF">ACFPJA_11220</name>
</gene>
<keyword evidence="2" id="KW-1185">Reference proteome</keyword>
<proteinExistence type="predicted"/>
<protein>
    <submittedName>
        <fullName evidence="1">Uncharacterized protein</fullName>
    </submittedName>
</protein>
<dbReference type="EMBL" id="JBHSKV010000015">
    <property type="protein sequence ID" value="MFC5135284.1"/>
    <property type="molecule type" value="Genomic_DNA"/>
</dbReference>
<name>A0ABD5QU64_9EURY</name>
<evidence type="ECO:0000313" key="1">
    <source>
        <dbReference type="EMBL" id="MFC5135284.1"/>
    </source>
</evidence>
<dbReference type="Proteomes" id="UP001596145">
    <property type="component" value="Unassembled WGS sequence"/>
</dbReference>
<reference evidence="1 2" key="1">
    <citation type="journal article" date="2019" name="Int. J. Syst. Evol. Microbiol.">
        <title>The Global Catalogue of Microorganisms (GCM) 10K type strain sequencing project: providing services to taxonomists for standard genome sequencing and annotation.</title>
        <authorList>
            <consortium name="The Broad Institute Genomics Platform"/>
            <consortium name="The Broad Institute Genome Sequencing Center for Infectious Disease"/>
            <person name="Wu L."/>
            <person name="Ma J."/>
        </authorList>
    </citation>
    <scope>NUCLEOTIDE SEQUENCE [LARGE SCALE GENOMIC DNA]</scope>
    <source>
        <strain evidence="1 2">CGMCC 1.16026</strain>
    </source>
</reference>
<accession>A0ABD5QU64</accession>
<organism evidence="1 2">
    <name type="scientific">Halorubrum glutamatedens</name>
    <dbReference type="NCBI Taxonomy" id="2707018"/>
    <lineage>
        <taxon>Archaea</taxon>
        <taxon>Methanobacteriati</taxon>
        <taxon>Methanobacteriota</taxon>
        <taxon>Stenosarchaea group</taxon>
        <taxon>Halobacteria</taxon>
        <taxon>Halobacteriales</taxon>
        <taxon>Haloferacaceae</taxon>
        <taxon>Halorubrum</taxon>
    </lineage>
</organism>
<dbReference type="RefSeq" id="WP_162498099.1">
    <property type="nucleotide sequence ID" value="NZ_JBHSKV010000015.1"/>
</dbReference>
<sequence length="164" mass="18841">MRDRREIRFEIPFHIRSPDGFQNLDNLFQVRVSNFPIGIGFKTLSDGQVRVGGMATIRKDKFGTVVRSQVRAVFQPEFEKLIPDDVPDEGFYPAGKWVSDRDGLYIKAAVAALNKLLVIYREETGSFWIHPLEMGDIGEFEIQDYEEGDVVQSEQRAVTRVVFR</sequence>